<dbReference type="EMBL" id="JAQIFT010000040">
    <property type="protein sequence ID" value="MDA3731722.1"/>
    <property type="molecule type" value="Genomic_DNA"/>
</dbReference>
<evidence type="ECO:0000313" key="2">
    <source>
        <dbReference type="EMBL" id="MDA3731722.1"/>
    </source>
</evidence>
<protein>
    <submittedName>
        <fullName evidence="2">HD domain-containing protein</fullName>
    </submittedName>
</protein>
<dbReference type="Gene3D" id="1.10.3210.10">
    <property type="entry name" value="Hypothetical protein af1432"/>
    <property type="match status" value="1"/>
</dbReference>
<dbReference type="Proteomes" id="UP001169242">
    <property type="component" value="Unassembled WGS sequence"/>
</dbReference>
<feature type="domain" description="HD" evidence="1">
    <location>
        <begin position="29"/>
        <end position="129"/>
    </location>
</feature>
<dbReference type="InterPro" id="IPR006675">
    <property type="entry name" value="HDIG_dom"/>
</dbReference>
<dbReference type="CDD" id="cd00077">
    <property type="entry name" value="HDc"/>
    <property type="match status" value="1"/>
</dbReference>
<dbReference type="SUPFAM" id="SSF109604">
    <property type="entry name" value="HD-domain/PDEase-like"/>
    <property type="match status" value="1"/>
</dbReference>
<reference evidence="2" key="1">
    <citation type="journal article" date="2023" name="Int. J. Syst. Evol. Microbiol.">
        <title>&lt;i&gt;Holtiella tumoricola&lt;/i&gt; gen. nov. sp. nov., isolated from a human clinical sample.</title>
        <authorList>
            <person name="Allen-Vercoe E."/>
            <person name="Daigneault M.C."/>
            <person name="Vancuren S.J."/>
            <person name="Cochrane K."/>
            <person name="O'Neal L.L."/>
            <person name="Sankaranarayanan K."/>
            <person name="Lawson P.A."/>
        </authorList>
    </citation>
    <scope>NUCLEOTIDE SEQUENCE</scope>
    <source>
        <strain evidence="2">CC70A</strain>
    </source>
</reference>
<accession>A0AA42DM79</accession>
<name>A0AA42DM79_9FIRM</name>
<dbReference type="Pfam" id="PF01966">
    <property type="entry name" value="HD"/>
    <property type="match status" value="1"/>
</dbReference>
<evidence type="ECO:0000313" key="3">
    <source>
        <dbReference type="Proteomes" id="UP001169242"/>
    </source>
</evidence>
<sequence length="188" mass="21524">MRTDIIDTLQKEIKTRCTSPNNFFGSDSYGHVQAVVKNAKLLADAYGADLEIVIISAWLHDIASVTSYDLYKDHHIHGARIAKELLEPMHYPAESIERVQKCILNHRGSELKSKSTIEEICVADADAISHFDNLPSLLYFVYTKKKLSYEDGVVFVRNKLERSYHKLSVQSKIIYQEKYTQVMSLLNE</sequence>
<dbReference type="NCBIfam" id="TIGR00277">
    <property type="entry name" value="HDIG"/>
    <property type="match status" value="1"/>
</dbReference>
<dbReference type="AlphaFoldDB" id="A0AA42DM79"/>
<dbReference type="InterPro" id="IPR003607">
    <property type="entry name" value="HD/PDEase_dom"/>
</dbReference>
<gene>
    <name evidence="2" type="ORF">PBV87_09555</name>
</gene>
<dbReference type="RefSeq" id="WP_053983512.1">
    <property type="nucleotide sequence ID" value="NZ_JAQIFT010000040.1"/>
</dbReference>
<comment type="caution">
    <text evidence="2">The sequence shown here is derived from an EMBL/GenBank/DDBJ whole genome shotgun (WGS) entry which is preliminary data.</text>
</comment>
<dbReference type="InterPro" id="IPR006674">
    <property type="entry name" value="HD_domain"/>
</dbReference>
<evidence type="ECO:0000259" key="1">
    <source>
        <dbReference type="Pfam" id="PF01966"/>
    </source>
</evidence>
<organism evidence="2 3">
    <name type="scientific">Holtiella tumoricola</name>
    <dbReference type="NCBI Taxonomy" id="3018743"/>
    <lineage>
        <taxon>Bacteria</taxon>
        <taxon>Bacillati</taxon>
        <taxon>Bacillota</taxon>
        <taxon>Clostridia</taxon>
        <taxon>Lachnospirales</taxon>
        <taxon>Cellulosilyticaceae</taxon>
        <taxon>Holtiella</taxon>
    </lineage>
</organism>
<proteinExistence type="predicted"/>
<keyword evidence="3" id="KW-1185">Reference proteome</keyword>